<sequence length="220" mass="25297">MKPLQLEQARQLLALQSQMNSIVNTDWLNAGYPFLRAVVVEVGEALDHLGWKWWKKESSDLQQVVVELIDILHFMLSHELVAAKGDLERAAEHLVSMSHPSCDAVEFDGSRWMLSRNDPRNLFELLAGLAVCRRNELPVLEACFDAFEMTWDQILVQYVSKNVLNIFRQDHGYKTGTYIKEWSGQEDNIHLVDIVATLDVASANFSTELYNALSMRYRQR</sequence>
<dbReference type="OrthoDB" id="9775854at2"/>
<gene>
    <name evidence="1" type="ORF">EJB06_14730</name>
</gene>
<dbReference type="AlphaFoldDB" id="A0A430HL18"/>
<accession>A0A430HL18</accession>
<dbReference type="Pfam" id="PF08761">
    <property type="entry name" value="dUTPase_2"/>
    <property type="match status" value="1"/>
</dbReference>
<dbReference type="InterPro" id="IPR014871">
    <property type="entry name" value="dUTPase/dCTP_pyrophosphatase"/>
</dbReference>
<comment type="caution">
    <text evidence="1">The sequence shown here is derived from an EMBL/GenBank/DDBJ whole genome shotgun (WGS) entry which is preliminary data.</text>
</comment>
<dbReference type="SUPFAM" id="SSF101386">
    <property type="entry name" value="all-alpha NTP pyrophosphatases"/>
    <property type="match status" value="1"/>
</dbReference>
<name>A0A430HL18_9BURK</name>
<dbReference type="CDD" id="cd11527">
    <property type="entry name" value="NTP-PPase_dUTPase"/>
    <property type="match status" value="1"/>
</dbReference>
<evidence type="ECO:0000313" key="1">
    <source>
        <dbReference type="EMBL" id="RSZ58215.1"/>
    </source>
</evidence>
<reference evidence="1 2" key="1">
    <citation type="submission" date="2018-12" db="EMBL/GenBank/DDBJ databases">
        <authorList>
            <person name="Yang E."/>
        </authorList>
    </citation>
    <scope>NUCLEOTIDE SEQUENCE [LARGE SCALE GENOMIC DNA]</scope>
    <source>
        <strain evidence="1 2">SOD</strain>
    </source>
</reference>
<protein>
    <submittedName>
        <fullName evidence="1">dUTPase</fullName>
    </submittedName>
</protein>
<dbReference type="Gene3D" id="1.10.4010.10">
    <property type="entry name" value="Type II deoxyuridine triphosphatase"/>
    <property type="match status" value="1"/>
</dbReference>
<keyword evidence="2" id="KW-1185">Reference proteome</keyword>
<dbReference type="EMBL" id="RXLQ01000007">
    <property type="protein sequence ID" value="RSZ58215.1"/>
    <property type="molecule type" value="Genomic_DNA"/>
</dbReference>
<proteinExistence type="predicted"/>
<evidence type="ECO:0000313" key="2">
    <source>
        <dbReference type="Proteomes" id="UP000278085"/>
    </source>
</evidence>
<organism evidence="1 2">
    <name type="scientific">Massilia atriviolacea</name>
    <dbReference type="NCBI Taxonomy" id="2495579"/>
    <lineage>
        <taxon>Bacteria</taxon>
        <taxon>Pseudomonadati</taxon>
        <taxon>Pseudomonadota</taxon>
        <taxon>Betaproteobacteria</taxon>
        <taxon>Burkholderiales</taxon>
        <taxon>Oxalobacteraceae</taxon>
        <taxon>Telluria group</taxon>
        <taxon>Massilia</taxon>
    </lineage>
</organism>
<dbReference type="Proteomes" id="UP000278085">
    <property type="component" value="Unassembled WGS sequence"/>
</dbReference>
<dbReference type="RefSeq" id="WP_126074788.1">
    <property type="nucleotide sequence ID" value="NZ_CP051166.1"/>
</dbReference>